<dbReference type="KEGG" id="phl:KKY_1721"/>
<comment type="similarity">
    <text evidence="1">Belongs to the tannase family.</text>
</comment>
<keyword evidence="5" id="KW-0378">Hydrolase</keyword>
<keyword evidence="4 8" id="KW-0732">Signal</keyword>
<evidence type="ECO:0000256" key="2">
    <source>
        <dbReference type="ARBA" id="ARBA00022487"/>
    </source>
</evidence>
<dbReference type="GO" id="GO:0052689">
    <property type="term" value="F:carboxylic ester hydrolase activity"/>
    <property type="evidence" value="ECO:0007669"/>
    <property type="project" value="UniProtKB-KW"/>
</dbReference>
<gene>
    <name evidence="9" type="ordered locus">KKY_1721</name>
</gene>
<dbReference type="PANTHER" id="PTHR33938:SF15">
    <property type="entry name" value="FERULOYL ESTERASE B-RELATED"/>
    <property type="match status" value="1"/>
</dbReference>
<dbReference type="HOGENOM" id="CLU_014819_4_0_5"/>
<keyword evidence="7" id="KW-1015">Disulfide bond</keyword>
<dbReference type="RefSeq" id="WP_014130885.1">
    <property type="nucleotide sequence ID" value="NC_016078.1"/>
</dbReference>
<dbReference type="SUPFAM" id="SSF53474">
    <property type="entry name" value="alpha/beta-Hydrolases"/>
    <property type="match status" value="1"/>
</dbReference>
<name>G4RCT1_PELHB</name>
<keyword evidence="10" id="KW-1185">Reference proteome</keyword>
<dbReference type="Pfam" id="PF07519">
    <property type="entry name" value="Tannase"/>
    <property type="match status" value="1"/>
</dbReference>
<evidence type="ECO:0000256" key="7">
    <source>
        <dbReference type="ARBA" id="ARBA00023157"/>
    </source>
</evidence>
<accession>G4RCT1</accession>
<dbReference type="Proteomes" id="UP000008850">
    <property type="component" value="Chromosome"/>
</dbReference>
<dbReference type="PANTHER" id="PTHR33938">
    <property type="entry name" value="FERULOYL ESTERASE B-RELATED"/>
    <property type="match status" value="1"/>
</dbReference>
<keyword evidence="6" id="KW-0106">Calcium</keyword>
<feature type="signal peptide" evidence="8">
    <location>
        <begin position="1"/>
        <end position="33"/>
    </location>
</feature>
<keyword evidence="3" id="KW-0479">Metal-binding</keyword>
<evidence type="ECO:0000256" key="8">
    <source>
        <dbReference type="SAM" id="SignalP"/>
    </source>
</evidence>
<dbReference type="PATRIC" id="fig|1082931.4.peg.1694"/>
<keyword evidence="2" id="KW-0719">Serine esterase</keyword>
<dbReference type="InterPro" id="IPR029058">
    <property type="entry name" value="AB_hydrolase_fold"/>
</dbReference>
<dbReference type="AlphaFoldDB" id="G4RCT1"/>
<evidence type="ECO:0000256" key="6">
    <source>
        <dbReference type="ARBA" id="ARBA00022837"/>
    </source>
</evidence>
<evidence type="ECO:0000256" key="3">
    <source>
        <dbReference type="ARBA" id="ARBA00022723"/>
    </source>
</evidence>
<feature type="chain" id="PRO_5003467611" evidence="8">
    <location>
        <begin position="34"/>
        <end position="542"/>
    </location>
</feature>
<evidence type="ECO:0000256" key="4">
    <source>
        <dbReference type="ARBA" id="ARBA00022729"/>
    </source>
</evidence>
<evidence type="ECO:0000313" key="9">
    <source>
        <dbReference type="EMBL" id="AEQ51736.1"/>
    </source>
</evidence>
<evidence type="ECO:0000256" key="1">
    <source>
        <dbReference type="ARBA" id="ARBA00006249"/>
    </source>
</evidence>
<protein>
    <submittedName>
        <fullName evidence="9">Putative tannase and feruloyl esterase</fullName>
    </submittedName>
</protein>
<organism evidence="9 10">
    <name type="scientific">Pelagibacterium halotolerans (strain DSM 22347 / JCM 15775 / CGMCC 1.7692 / B2)</name>
    <dbReference type="NCBI Taxonomy" id="1082931"/>
    <lineage>
        <taxon>Bacteria</taxon>
        <taxon>Pseudomonadati</taxon>
        <taxon>Pseudomonadota</taxon>
        <taxon>Alphaproteobacteria</taxon>
        <taxon>Hyphomicrobiales</taxon>
        <taxon>Devosiaceae</taxon>
        <taxon>Pelagibacterium</taxon>
    </lineage>
</organism>
<dbReference type="InterPro" id="IPR011118">
    <property type="entry name" value="Tannase/feruloyl_esterase"/>
</dbReference>
<dbReference type="EMBL" id="CP003075">
    <property type="protein sequence ID" value="AEQ51736.1"/>
    <property type="molecule type" value="Genomic_DNA"/>
</dbReference>
<dbReference type="Gene3D" id="3.40.50.1820">
    <property type="entry name" value="alpha/beta hydrolase"/>
    <property type="match status" value="1"/>
</dbReference>
<sequence>MIDSHRTRSAAQPVWLAMASVLLLSTTTAPGLAQVLEDACVALAGTSVQAESLGLPTGGASLQTAVMAQLDDGTSFCQVNGAIHPVSEAPDINFQVNLPAEWNQRSVQFGGGGYNGTLVEATGHLGNTDPSLPTPLAQGYVTYGSDSGHQTTGGIDGSFLLNAEALANFGGLQLKKTHDVAMYLIETLYGEAPQYRYFAGASQGGHEALTVAQRWPLDYEGVSVTYPAYNFTALQLSGNRNAKALYADGAKLSPADVDTLNSAVYDACDGLDGAEDGIVSNIGACDAAFDVTTLLCEGEKADGCLAQPQIDALDVWNSSYELPITMQGGLQDYARWPIYHGGDLYGLWGMGAEEAPSIPPAPVADAGLYVLADPLIRYAIAGNPDGFDSLAFEPEEYLSEISEVSYLIDANDPNLSAFRDHGGKMLLMHGTIDFAISPFNTVRYYERMVETFGQERVDEFTRFYMVPGFGHGSGVFQLGWDPLGPLADWVEKGEAPAELVGVDRAEATAGRTRPMCIYPTYPQYSGQGDMDDASAFTCADPN</sequence>
<proteinExistence type="inferred from homology"/>
<dbReference type="eggNOG" id="COG0627">
    <property type="taxonomic scope" value="Bacteria"/>
</dbReference>
<evidence type="ECO:0000313" key="10">
    <source>
        <dbReference type="Proteomes" id="UP000008850"/>
    </source>
</evidence>
<dbReference type="STRING" id="1082931.KKY_1721"/>
<reference evidence="9 10" key="1">
    <citation type="journal article" date="2012" name="J. Bacteriol.">
        <title>Complete genome sequence of Pelagibacterium halotolerans B2T.</title>
        <authorList>
            <person name="Huo Y.Y."/>
            <person name="Cheng H."/>
            <person name="Han X.F."/>
            <person name="Jiang X.W."/>
            <person name="Sun C."/>
            <person name="Zhang X.Q."/>
            <person name="Zhu X.F."/>
            <person name="Liu Y.F."/>
            <person name="Li P.F."/>
            <person name="Ni P.X."/>
            <person name="Wu M."/>
        </authorList>
    </citation>
    <scope>NUCLEOTIDE SEQUENCE [LARGE SCALE GENOMIC DNA]</scope>
    <source>
        <strain evidence="10">DSM 22347 / JCM 15775 / CGMCC 1.7692 / B2</strain>
    </source>
</reference>
<evidence type="ECO:0000256" key="5">
    <source>
        <dbReference type="ARBA" id="ARBA00022801"/>
    </source>
</evidence>
<dbReference type="GO" id="GO:0046872">
    <property type="term" value="F:metal ion binding"/>
    <property type="evidence" value="ECO:0007669"/>
    <property type="project" value="UniProtKB-KW"/>
</dbReference>